<evidence type="ECO:0000256" key="2">
    <source>
        <dbReference type="ARBA" id="ARBA00022630"/>
    </source>
</evidence>
<dbReference type="Pfam" id="PF07992">
    <property type="entry name" value="Pyr_redox_2"/>
    <property type="match status" value="1"/>
</dbReference>
<dbReference type="InterPro" id="IPR036291">
    <property type="entry name" value="NAD(P)-bd_dom_sf"/>
</dbReference>
<protein>
    <recommendedName>
        <fullName evidence="4">FAD/NAD(P)-binding domain-containing protein</fullName>
    </recommendedName>
</protein>
<organism evidence="5 6">
    <name type="scientific">[Myrmecia] bisecta</name>
    <dbReference type="NCBI Taxonomy" id="41462"/>
    <lineage>
        <taxon>Eukaryota</taxon>
        <taxon>Viridiplantae</taxon>
        <taxon>Chlorophyta</taxon>
        <taxon>core chlorophytes</taxon>
        <taxon>Trebouxiophyceae</taxon>
        <taxon>Trebouxiales</taxon>
        <taxon>Trebouxiaceae</taxon>
        <taxon>Myrmecia</taxon>
    </lineage>
</organism>
<name>A0AAW1Q5A5_9CHLO</name>
<dbReference type="PANTHER" id="PTHR43429">
    <property type="entry name" value="PYRIDINE NUCLEOTIDE-DISULFIDE OXIDOREDUCTASE DOMAIN-CONTAINING"/>
    <property type="match status" value="1"/>
</dbReference>
<gene>
    <name evidence="5" type="ORF">WJX72_011100</name>
</gene>
<dbReference type="InterPro" id="IPR023753">
    <property type="entry name" value="FAD/NAD-binding_dom"/>
</dbReference>
<dbReference type="Proteomes" id="UP001489004">
    <property type="component" value="Unassembled WGS sequence"/>
</dbReference>
<accession>A0AAW1Q5A5</accession>
<dbReference type="Gene3D" id="3.50.50.60">
    <property type="entry name" value="FAD/NAD(P)-binding domain"/>
    <property type="match status" value="2"/>
</dbReference>
<evidence type="ECO:0000256" key="3">
    <source>
        <dbReference type="ARBA" id="ARBA00022827"/>
    </source>
</evidence>
<keyword evidence="3" id="KW-0274">FAD</keyword>
<comment type="cofactor">
    <cofactor evidence="1">
        <name>FAD</name>
        <dbReference type="ChEBI" id="CHEBI:57692"/>
    </cofactor>
</comment>
<reference evidence="5 6" key="1">
    <citation type="journal article" date="2024" name="Nat. Commun.">
        <title>Phylogenomics reveals the evolutionary origins of lichenization in chlorophyte algae.</title>
        <authorList>
            <person name="Puginier C."/>
            <person name="Libourel C."/>
            <person name="Otte J."/>
            <person name="Skaloud P."/>
            <person name="Haon M."/>
            <person name="Grisel S."/>
            <person name="Petersen M."/>
            <person name="Berrin J.G."/>
            <person name="Delaux P.M."/>
            <person name="Dal Grande F."/>
            <person name="Keller J."/>
        </authorList>
    </citation>
    <scope>NUCLEOTIDE SEQUENCE [LARGE SCALE GENOMIC DNA]</scope>
    <source>
        <strain evidence="5 6">SAG 2043</strain>
    </source>
</reference>
<dbReference type="SUPFAM" id="SSF51735">
    <property type="entry name" value="NAD(P)-binding Rossmann-fold domains"/>
    <property type="match status" value="1"/>
</dbReference>
<evidence type="ECO:0000313" key="6">
    <source>
        <dbReference type="Proteomes" id="UP001489004"/>
    </source>
</evidence>
<dbReference type="GO" id="GO:0016491">
    <property type="term" value="F:oxidoreductase activity"/>
    <property type="evidence" value="ECO:0007669"/>
    <property type="project" value="InterPro"/>
</dbReference>
<sequence length="404" mass="44346">MKHVVVGAGIAGVCCAEELCRLAPNDSVVLVASSTVLKGVGNVIRYSKNLEEFEVVERDLTSLPYSNLTLIHRAATSLDLQTKTLQLANNETLSYNRLVVCTGAAPKRLLAHERVLVLRDTDSVQQLCAKLPGVRRLVLVGNGGIALELVNALRDVEVVWVMKHGHIGDAFLDVDAATFLLQHLQGQWDPSAAQPWPLHVRLTNGHEYDADLVISAIGVTPELGWVPAEVERDPKDGGLLVNRYMQTSVPDVYAGGDACTLRPEDIAPHWFQMRLWTQARVMGTYAAHCMTGTAESLASGFNFELFTHATRFGGLKVVFLGLYNGQKLEGEPEEDIVSYSRATEGDQPTFVRVTLVRGRMKGAVLLGETELEEVFQNLILDNIDLSSYGPALLDPRVDLEDMFD</sequence>
<comment type="caution">
    <text evidence="5">The sequence shown here is derived from an EMBL/GenBank/DDBJ whole genome shotgun (WGS) entry which is preliminary data.</text>
</comment>
<dbReference type="PRINTS" id="PR00469">
    <property type="entry name" value="PNDRDTASEII"/>
</dbReference>
<evidence type="ECO:0000256" key="1">
    <source>
        <dbReference type="ARBA" id="ARBA00001974"/>
    </source>
</evidence>
<dbReference type="EMBL" id="JALJOR010000005">
    <property type="protein sequence ID" value="KAK9817209.1"/>
    <property type="molecule type" value="Genomic_DNA"/>
</dbReference>
<keyword evidence="2" id="KW-0285">Flavoprotein</keyword>
<dbReference type="InterPro" id="IPR036188">
    <property type="entry name" value="FAD/NAD-bd_sf"/>
</dbReference>
<feature type="domain" description="FAD/NAD(P)-binding" evidence="4">
    <location>
        <begin position="1"/>
        <end position="280"/>
    </location>
</feature>
<evidence type="ECO:0000259" key="4">
    <source>
        <dbReference type="Pfam" id="PF07992"/>
    </source>
</evidence>
<dbReference type="AlphaFoldDB" id="A0AAW1Q5A5"/>
<evidence type="ECO:0000313" key="5">
    <source>
        <dbReference type="EMBL" id="KAK9817209.1"/>
    </source>
</evidence>
<dbReference type="PRINTS" id="PR00368">
    <property type="entry name" value="FADPNR"/>
</dbReference>
<dbReference type="SUPFAM" id="SSF51905">
    <property type="entry name" value="FAD/NAD(P)-binding domain"/>
    <property type="match status" value="1"/>
</dbReference>
<proteinExistence type="predicted"/>
<dbReference type="InterPro" id="IPR050260">
    <property type="entry name" value="FAD-bd_OxRdtase"/>
</dbReference>
<dbReference type="PANTHER" id="PTHR43429:SF2">
    <property type="entry name" value="PYRIDINE NUCLEOTIDE-DISULFIDE OXIDOREDUCTASE DOMAIN-CONTAINING PROTEIN 1"/>
    <property type="match status" value="1"/>
</dbReference>
<keyword evidence="6" id="KW-1185">Reference proteome</keyword>